<keyword evidence="1" id="KW-0732">Signal</keyword>
<dbReference type="InterPro" id="IPR010344">
    <property type="entry name" value="YbjH"/>
</dbReference>
<dbReference type="EMBL" id="MLCB01000030">
    <property type="protein sequence ID" value="OJI95366.1"/>
    <property type="molecule type" value="Genomic_DNA"/>
</dbReference>
<dbReference type="Pfam" id="PF06082">
    <property type="entry name" value="YjbH"/>
    <property type="match status" value="1"/>
</dbReference>
<keyword evidence="3" id="KW-1185">Reference proteome</keyword>
<dbReference type="STRING" id="696762.PFRI_03820"/>
<dbReference type="RefSeq" id="WP_170124906.1">
    <property type="nucleotide sequence ID" value="NZ_MLCB01000030.1"/>
</dbReference>
<evidence type="ECO:0000256" key="1">
    <source>
        <dbReference type="SAM" id="SignalP"/>
    </source>
</evidence>
<organism evidence="2 3">
    <name type="scientific">Planktotalea frisia</name>
    <dbReference type="NCBI Taxonomy" id="696762"/>
    <lineage>
        <taxon>Bacteria</taxon>
        <taxon>Pseudomonadati</taxon>
        <taxon>Pseudomonadota</taxon>
        <taxon>Alphaproteobacteria</taxon>
        <taxon>Rhodobacterales</taxon>
        <taxon>Paracoccaceae</taxon>
        <taxon>Planktotalea</taxon>
    </lineage>
</organism>
<sequence>MLRILVLTISGFAAHSLSAQNVSTTTFGTPGLVDMPSAQSAPDAELSTSLSYAKGATRTTLSFQITPRLSGSFRYSGIEGIGSKGTLWDRSFDLRYRLVDEGKYRPAIAIGLQDFIGTGVYSGEYLVASKTLASTITVTGGIGWGRYGSHNGFANPLGGLSSGFNTRTTDFTRTGGIIESAKWFRGDAAFFGGIAWQATPKLTLKAEYSSDAYVQEVNSGALTRRSPYNFGLDYQIVKGIHLNASYLYGTEFGLGFTVKLNPKEPAVIGGAGKAPQPVRVRLPDNINNLGWTTIPNAQKNLRKATQDLLAKEGLALEAMSISSSTVTLRLRNERYLASAEAIGRTARILTRVMPDSVETFKIIPIARGIPLSEITLKRSDLEVLEHDGNGAALSYAAAKITDAANSSKELIFREDLYPKFTWGIGPYIRSSYFDPDSPIRAEVGVKASASYTITPGLVLSGEISKRAVGNIHTATRRSDSTIRRVRSDGALYNQAGDPAINDLTLSYHFRPGKNLYGRVTVGYLETMYGGVSTELLWKPVDSRLAIGLEANLLRQRDFNQLFGFQDYQVATGHLTAYWDMGKGFHSQLSVGRYLGGDLGGTLKLERTFKNGWRVGAYATITDIPFSDFGEGSFDKGLLFTVPLDHFVGSPTGRTFDSIIQPLSRDGGARVNVDGRLYGTVQNHHDKALKDSWGRFWR</sequence>
<evidence type="ECO:0008006" key="4">
    <source>
        <dbReference type="Google" id="ProtNLM"/>
    </source>
</evidence>
<feature type="signal peptide" evidence="1">
    <location>
        <begin position="1"/>
        <end position="19"/>
    </location>
</feature>
<accession>A0A1L9P1J1</accession>
<dbReference type="Proteomes" id="UP000184514">
    <property type="component" value="Unassembled WGS sequence"/>
</dbReference>
<feature type="chain" id="PRO_5013245222" description="Exopolysaccharide biosynthesis protein YbjH" evidence="1">
    <location>
        <begin position="20"/>
        <end position="697"/>
    </location>
</feature>
<proteinExistence type="predicted"/>
<evidence type="ECO:0000313" key="3">
    <source>
        <dbReference type="Proteomes" id="UP000184514"/>
    </source>
</evidence>
<comment type="caution">
    <text evidence="2">The sequence shown here is derived from an EMBL/GenBank/DDBJ whole genome shotgun (WGS) entry which is preliminary data.</text>
</comment>
<gene>
    <name evidence="2" type="ORF">PFRI_03820</name>
</gene>
<dbReference type="AlphaFoldDB" id="A0A1L9P1J1"/>
<evidence type="ECO:0000313" key="2">
    <source>
        <dbReference type="EMBL" id="OJI95366.1"/>
    </source>
</evidence>
<protein>
    <recommendedName>
        <fullName evidence="4">Exopolysaccharide biosynthesis protein YbjH</fullName>
    </recommendedName>
</protein>
<reference evidence="2 3" key="1">
    <citation type="submission" date="2016-10" db="EMBL/GenBank/DDBJ databases">
        <title>Genome sequence of Planktotalea frisia SH6-1.</title>
        <authorList>
            <person name="Poehlein A."/>
            <person name="Bakenhus I."/>
            <person name="Voget S."/>
            <person name="Brinkhoff T."/>
            <person name="Simon M."/>
        </authorList>
    </citation>
    <scope>NUCLEOTIDE SEQUENCE [LARGE SCALE GENOMIC DNA]</scope>
    <source>
        <strain evidence="2 3">SH6-1</strain>
    </source>
</reference>
<name>A0A1L9P1J1_9RHOB</name>